<dbReference type="EMBL" id="JARGDH010000001">
    <property type="protein sequence ID" value="KAL0281006.1"/>
    <property type="molecule type" value="Genomic_DNA"/>
</dbReference>
<comment type="caution">
    <text evidence="2">The sequence shown here is derived from an EMBL/GenBank/DDBJ whole genome shotgun (WGS) entry which is preliminary data.</text>
</comment>
<protein>
    <submittedName>
        <fullName evidence="2">Uncharacterized protein</fullName>
    </submittedName>
</protein>
<reference evidence="2" key="1">
    <citation type="journal article" date="2024" name="Gigascience">
        <title>Chromosome-level genome of the poultry shaft louse Menopon gallinae provides insight into the host-switching and adaptive evolution of parasitic lice.</title>
        <authorList>
            <person name="Xu Y."/>
            <person name="Ma L."/>
            <person name="Liu S."/>
            <person name="Liang Y."/>
            <person name="Liu Q."/>
            <person name="He Z."/>
            <person name="Tian L."/>
            <person name="Duan Y."/>
            <person name="Cai W."/>
            <person name="Li H."/>
            <person name="Song F."/>
        </authorList>
    </citation>
    <scope>NUCLEOTIDE SEQUENCE</scope>
    <source>
        <strain evidence="2">Cailab_2023a</strain>
    </source>
</reference>
<sequence length="180" mass="20051">MTEGLTMPRTILFVSLLACTIAATFACNGCVIKKLVVKPCPGTEKTNVIKMHVDNVVLTSDCKFKTSGSTNITKSVKTLDIQYQFQKGILKKNGQNDGCKDLEKSSKDKDSEAAMKMFGFPDKCPFEKQHKKYNKEMDVSKYKDKMHLMNGQSSGKVDMIHGDKGHSCYTFETVVDCKKA</sequence>
<organism evidence="2">
    <name type="scientific">Menopon gallinae</name>
    <name type="common">poultry shaft louse</name>
    <dbReference type="NCBI Taxonomy" id="328185"/>
    <lineage>
        <taxon>Eukaryota</taxon>
        <taxon>Metazoa</taxon>
        <taxon>Ecdysozoa</taxon>
        <taxon>Arthropoda</taxon>
        <taxon>Hexapoda</taxon>
        <taxon>Insecta</taxon>
        <taxon>Pterygota</taxon>
        <taxon>Neoptera</taxon>
        <taxon>Paraneoptera</taxon>
        <taxon>Psocodea</taxon>
        <taxon>Troctomorpha</taxon>
        <taxon>Phthiraptera</taxon>
        <taxon>Amblycera</taxon>
        <taxon>Menoponidae</taxon>
        <taxon>Menopon</taxon>
    </lineage>
</organism>
<feature type="signal peptide" evidence="1">
    <location>
        <begin position="1"/>
        <end position="26"/>
    </location>
</feature>
<proteinExistence type="predicted"/>
<evidence type="ECO:0000256" key="1">
    <source>
        <dbReference type="SAM" id="SignalP"/>
    </source>
</evidence>
<accession>A0AAW2IGW9</accession>
<name>A0AAW2IGW9_9NEOP</name>
<gene>
    <name evidence="2" type="ORF">PYX00_002136</name>
</gene>
<dbReference type="AlphaFoldDB" id="A0AAW2IGW9"/>
<keyword evidence="1" id="KW-0732">Signal</keyword>
<evidence type="ECO:0000313" key="2">
    <source>
        <dbReference type="EMBL" id="KAL0281006.1"/>
    </source>
</evidence>
<feature type="chain" id="PRO_5043587520" evidence="1">
    <location>
        <begin position="27"/>
        <end position="180"/>
    </location>
</feature>